<sequence>MALKNITVTSRSLELELSSVAKHLASNNDNRQTMTSSTAESIALERSTLKAKAYTRSKKPRCIAVRNSSPAQPSNASRRHANMQKDEKGGQGGNQNMEKKSFHHSETS</sequence>
<evidence type="ECO:0000313" key="2">
    <source>
        <dbReference type="EMBL" id="GFY61001.1"/>
    </source>
</evidence>
<feature type="compositionally biased region" description="Basic and acidic residues" evidence="1">
    <location>
        <begin position="97"/>
        <end position="108"/>
    </location>
</feature>
<dbReference type="Proteomes" id="UP000886998">
    <property type="component" value="Unassembled WGS sequence"/>
</dbReference>
<evidence type="ECO:0000256" key="1">
    <source>
        <dbReference type="SAM" id="MobiDB-lite"/>
    </source>
</evidence>
<feature type="compositionally biased region" description="Polar residues" evidence="1">
    <location>
        <begin position="66"/>
        <end position="76"/>
    </location>
</feature>
<gene>
    <name evidence="2" type="ORF">TNIN_14311</name>
</gene>
<evidence type="ECO:0000313" key="3">
    <source>
        <dbReference type="Proteomes" id="UP000886998"/>
    </source>
</evidence>
<organism evidence="2 3">
    <name type="scientific">Trichonephila inaurata madagascariensis</name>
    <dbReference type="NCBI Taxonomy" id="2747483"/>
    <lineage>
        <taxon>Eukaryota</taxon>
        <taxon>Metazoa</taxon>
        <taxon>Ecdysozoa</taxon>
        <taxon>Arthropoda</taxon>
        <taxon>Chelicerata</taxon>
        <taxon>Arachnida</taxon>
        <taxon>Araneae</taxon>
        <taxon>Araneomorphae</taxon>
        <taxon>Entelegynae</taxon>
        <taxon>Araneoidea</taxon>
        <taxon>Nephilidae</taxon>
        <taxon>Trichonephila</taxon>
        <taxon>Trichonephila inaurata</taxon>
    </lineage>
</organism>
<accession>A0A8X6Y144</accession>
<name>A0A8X6Y144_9ARAC</name>
<reference evidence="2" key="1">
    <citation type="submission" date="2020-08" db="EMBL/GenBank/DDBJ databases">
        <title>Multicomponent nature underlies the extraordinary mechanical properties of spider dragline silk.</title>
        <authorList>
            <person name="Kono N."/>
            <person name="Nakamura H."/>
            <person name="Mori M."/>
            <person name="Yoshida Y."/>
            <person name="Ohtoshi R."/>
            <person name="Malay A.D."/>
            <person name="Moran D.A.P."/>
            <person name="Tomita M."/>
            <person name="Numata K."/>
            <person name="Arakawa K."/>
        </authorList>
    </citation>
    <scope>NUCLEOTIDE SEQUENCE</scope>
</reference>
<feature type="region of interest" description="Disordered" evidence="1">
    <location>
        <begin position="51"/>
        <end position="108"/>
    </location>
</feature>
<dbReference type="EMBL" id="BMAV01013374">
    <property type="protein sequence ID" value="GFY61001.1"/>
    <property type="molecule type" value="Genomic_DNA"/>
</dbReference>
<protein>
    <submittedName>
        <fullName evidence="2">Uncharacterized protein</fullName>
    </submittedName>
</protein>
<keyword evidence="3" id="KW-1185">Reference proteome</keyword>
<proteinExistence type="predicted"/>
<dbReference type="AlphaFoldDB" id="A0A8X6Y144"/>
<comment type="caution">
    <text evidence="2">The sequence shown here is derived from an EMBL/GenBank/DDBJ whole genome shotgun (WGS) entry which is preliminary data.</text>
</comment>